<gene>
    <name evidence="7" type="ORF">ACFFSA_40745</name>
</gene>
<dbReference type="RefSeq" id="WP_344987743.1">
    <property type="nucleotide sequence ID" value="NZ_BAAAXV010000002.1"/>
</dbReference>
<evidence type="ECO:0000256" key="5">
    <source>
        <dbReference type="ARBA" id="ARBA00023136"/>
    </source>
</evidence>
<dbReference type="Gene3D" id="1.20.1250.20">
    <property type="entry name" value="MFS general substrate transporter like domains"/>
    <property type="match status" value="1"/>
</dbReference>
<evidence type="ECO:0000256" key="1">
    <source>
        <dbReference type="ARBA" id="ARBA00004651"/>
    </source>
</evidence>
<feature type="transmembrane region" description="Helical" evidence="6">
    <location>
        <begin position="152"/>
        <end position="174"/>
    </location>
</feature>
<feature type="transmembrane region" description="Helical" evidence="6">
    <location>
        <begin position="86"/>
        <end position="107"/>
    </location>
</feature>
<feature type="transmembrane region" description="Helical" evidence="6">
    <location>
        <begin position="227"/>
        <end position="252"/>
    </location>
</feature>
<dbReference type="InterPro" id="IPR011701">
    <property type="entry name" value="MFS"/>
</dbReference>
<evidence type="ECO:0000256" key="4">
    <source>
        <dbReference type="ARBA" id="ARBA00022989"/>
    </source>
</evidence>
<proteinExistence type="predicted"/>
<reference evidence="7 8" key="1">
    <citation type="submission" date="2024-09" db="EMBL/GenBank/DDBJ databases">
        <authorList>
            <person name="Sun Q."/>
            <person name="Mori K."/>
        </authorList>
    </citation>
    <scope>NUCLEOTIDE SEQUENCE [LARGE SCALE GENOMIC DNA]</scope>
    <source>
        <strain evidence="7 8">JCM 3143</strain>
    </source>
</reference>
<keyword evidence="2" id="KW-1003">Cell membrane</keyword>
<comment type="subcellular location">
    <subcellularLocation>
        <location evidence="1">Cell membrane</location>
        <topology evidence="1">Multi-pass membrane protein</topology>
    </subcellularLocation>
</comment>
<evidence type="ECO:0000256" key="3">
    <source>
        <dbReference type="ARBA" id="ARBA00022692"/>
    </source>
</evidence>
<dbReference type="CDD" id="cd06173">
    <property type="entry name" value="MFS_MefA_like"/>
    <property type="match status" value="1"/>
</dbReference>
<evidence type="ECO:0000256" key="6">
    <source>
        <dbReference type="SAM" id="Phobius"/>
    </source>
</evidence>
<dbReference type="InterPro" id="IPR036259">
    <property type="entry name" value="MFS_trans_sf"/>
</dbReference>
<dbReference type="EMBL" id="JBHMBW010000057">
    <property type="protein sequence ID" value="MFB9629441.1"/>
    <property type="molecule type" value="Genomic_DNA"/>
</dbReference>
<name>A0ABV5SG90_9ACTN</name>
<feature type="transmembrane region" description="Helical" evidence="6">
    <location>
        <begin position="382"/>
        <end position="400"/>
    </location>
</feature>
<comment type="caution">
    <text evidence="7">The sequence shown here is derived from an EMBL/GenBank/DDBJ whole genome shotgun (WGS) entry which is preliminary data.</text>
</comment>
<evidence type="ECO:0000256" key="2">
    <source>
        <dbReference type="ARBA" id="ARBA00022475"/>
    </source>
</evidence>
<accession>A0ABV5SG90</accession>
<evidence type="ECO:0000313" key="8">
    <source>
        <dbReference type="Proteomes" id="UP001589532"/>
    </source>
</evidence>
<feature type="transmembrane region" description="Helical" evidence="6">
    <location>
        <begin position="26"/>
        <end position="48"/>
    </location>
</feature>
<dbReference type="PANTHER" id="PTHR23513">
    <property type="entry name" value="INTEGRAL MEMBRANE EFFLUX PROTEIN-RELATED"/>
    <property type="match status" value="1"/>
</dbReference>
<feature type="transmembrane region" description="Helical" evidence="6">
    <location>
        <begin position="351"/>
        <end position="370"/>
    </location>
</feature>
<feature type="transmembrane region" description="Helical" evidence="6">
    <location>
        <begin position="180"/>
        <end position="199"/>
    </location>
</feature>
<protein>
    <submittedName>
        <fullName evidence="7">MFS transporter</fullName>
    </submittedName>
</protein>
<keyword evidence="4 6" id="KW-1133">Transmembrane helix</keyword>
<feature type="transmembrane region" description="Helical" evidence="6">
    <location>
        <begin position="113"/>
        <end position="131"/>
    </location>
</feature>
<keyword evidence="5 6" id="KW-0472">Membrane</keyword>
<evidence type="ECO:0000313" key="7">
    <source>
        <dbReference type="EMBL" id="MFB9629441.1"/>
    </source>
</evidence>
<keyword evidence="8" id="KW-1185">Reference proteome</keyword>
<feature type="transmembrane region" description="Helical" evidence="6">
    <location>
        <begin position="290"/>
        <end position="308"/>
    </location>
</feature>
<dbReference type="Pfam" id="PF07690">
    <property type="entry name" value="MFS_1"/>
    <property type="match status" value="1"/>
</dbReference>
<dbReference type="PANTHER" id="PTHR23513:SF11">
    <property type="entry name" value="STAPHYLOFERRIN A TRANSPORTER"/>
    <property type="match status" value="1"/>
</dbReference>
<keyword evidence="3 6" id="KW-0812">Transmembrane</keyword>
<feature type="transmembrane region" description="Helical" evidence="6">
    <location>
        <begin position="54"/>
        <end position="79"/>
    </location>
</feature>
<feature type="transmembrane region" description="Helical" evidence="6">
    <location>
        <begin position="314"/>
        <end position="339"/>
    </location>
</feature>
<sequence>MNTSRTSTASTVKVGPWQSRNYRLQIASAVISALGTAAAPVASAFAILDTGGSGTAVGLVSAAGTVPAVLFFVIGGVVADRLPRHLVIVVANLVSALAQALFALVVLTHTVKLWQLVIFAAVNGLAIAFRMPATEGLLMRSVDRAHASKAFAIFRTGLNGAQVAGAALGGVLVAGFGPGWVLALDAATFLLASVVGVRMQVEGRLRKRAGLVTELREGWTEFTGRRWLWSVVAQFAVVNAVGVGAFAVLGALAADRQFDGARDWGFILSCDAIGMIVGGLLMVRLRPQRLLVSGTSGALLLALPLAAFAAGAPLLVVCAASLLAGIGVEIFSVNWMTTLRQEVPHEKFSRIAAYEALGSFGLTPLGAAAAGPAADRLGLDRTLWFATGAIVAATALVLAVPDVRKMKREPDDDTAGPGGPPGPR</sequence>
<feature type="transmembrane region" description="Helical" evidence="6">
    <location>
        <begin position="264"/>
        <end position="283"/>
    </location>
</feature>
<dbReference type="SUPFAM" id="SSF103473">
    <property type="entry name" value="MFS general substrate transporter"/>
    <property type="match status" value="1"/>
</dbReference>
<dbReference type="Proteomes" id="UP001589532">
    <property type="component" value="Unassembled WGS sequence"/>
</dbReference>
<organism evidence="7 8">
    <name type="scientific">Nonomuraea helvata</name>
    <dbReference type="NCBI Taxonomy" id="37484"/>
    <lineage>
        <taxon>Bacteria</taxon>
        <taxon>Bacillati</taxon>
        <taxon>Actinomycetota</taxon>
        <taxon>Actinomycetes</taxon>
        <taxon>Streptosporangiales</taxon>
        <taxon>Streptosporangiaceae</taxon>
        <taxon>Nonomuraea</taxon>
    </lineage>
</organism>